<keyword evidence="1" id="KW-0472">Membrane</keyword>
<comment type="caution">
    <text evidence="2">The sequence shown here is derived from an EMBL/GenBank/DDBJ whole genome shotgun (WGS) entry which is preliminary data.</text>
</comment>
<keyword evidence="1" id="KW-1133">Transmembrane helix</keyword>
<evidence type="ECO:0000313" key="3">
    <source>
        <dbReference type="Proteomes" id="UP000308508"/>
    </source>
</evidence>
<gene>
    <name evidence="2" type="ORF">E5S66_08440</name>
</gene>
<dbReference type="AlphaFoldDB" id="A0A5R9PG19"/>
<evidence type="ECO:0000313" key="2">
    <source>
        <dbReference type="EMBL" id="TLX21550.1"/>
    </source>
</evidence>
<dbReference type="EMBL" id="SROY01000003">
    <property type="protein sequence ID" value="TLX21550.1"/>
    <property type="molecule type" value="Genomic_DNA"/>
</dbReference>
<proteinExistence type="predicted"/>
<keyword evidence="1" id="KW-0812">Transmembrane</keyword>
<evidence type="ECO:0008006" key="4">
    <source>
        <dbReference type="Google" id="ProtNLM"/>
    </source>
</evidence>
<feature type="transmembrane region" description="Helical" evidence="1">
    <location>
        <begin position="33"/>
        <end position="56"/>
    </location>
</feature>
<reference evidence="2 3" key="1">
    <citation type="submission" date="2019-04" db="EMBL/GenBank/DDBJ databases">
        <authorList>
            <person name="Grouzdev D.S."/>
            <person name="Nazina T.N."/>
        </authorList>
    </citation>
    <scope>NUCLEOTIDE SEQUENCE [LARGE SCALE GENOMIC DNA]</scope>
    <source>
        <strain evidence="2 3">SHC 3-19</strain>
    </source>
</reference>
<keyword evidence="3" id="KW-1185">Reference proteome</keyword>
<name>A0A5R9PG19_9GAMM</name>
<accession>A0A5R9PG19</accession>
<sequence>MGALLALLVWCVLFVLCWPLALLALVLWPLVWLIALPFRLLGITFAALFAFLRAVLFLPARLLGWRPAARAAGA</sequence>
<dbReference type="STRING" id="1123377.GCA_000423885_01365"/>
<organism evidence="2 3">
    <name type="scientific">Thermomonas fusca</name>
    <dbReference type="NCBI Taxonomy" id="215690"/>
    <lineage>
        <taxon>Bacteria</taxon>
        <taxon>Pseudomonadati</taxon>
        <taxon>Pseudomonadota</taxon>
        <taxon>Gammaproteobacteria</taxon>
        <taxon>Lysobacterales</taxon>
        <taxon>Lysobacteraceae</taxon>
        <taxon>Thermomonas</taxon>
    </lineage>
</organism>
<dbReference type="RefSeq" id="WP_028839055.1">
    <property type="nucleotide sequence ID" value="NZ_SROY01000003.1"/>
</dbReference>
<dbReference type="Proteomes" id="UP000308508">
    <property type="component" value="Unassembled WGS sequence"/>
</dbReference>
<protein>
    <recommendedName>
        <fullName evidence="4">Transmembrane protein</fullName>
    </recommendedName>
</protein>
<evidence type="ECO:0000256" key="1">
    <source>
        <dbReference type="SAM" id="Phobius"/>
    </source>
</evidence>